<organism evidence="2 3">
    <name type="scientific">Hymenobacter metallicola</name>
    <dbReference type="NCBI Taxonomy" id="2563114"/>
    <lineage>
        <taxon>Bacteria</taxon>
        <taxon>Pseudomonadati</taxon>
        <taxon>Bacteroidota</taxon>
        <taxon>Cytophagia</taxon>
        <taxon>Cytophagales</taxon>
        <taxon>Hymenobacteraceae</taxon>
        <taxon>Hymenobacter</taxon>
    </lineage>
</organism>
<protein>
    <recommendedName>
        <fullName evidence="4">Lipoprotein</fullName>
    </recommendedName>
</protein>
<feature type="signal peptide" evidence="1">
    <location>
        <begin position="1"/>
        <end position="17"/>
    </location>
</feature>
<keyword evidence="3" id="KW-1185">Reference proteome</keyword>
<dbReference type="Proteomes" id="UP000298471">
    <property type="component" value="Unassembled WGS sequence"/>
</dbReference>
<evidence type="ECO:0000256" key="1">
    <source>
        <dbReference type="SAM" id="SignalP"/>
    </source>
</evidence>
<gene>
    <name evidence="2" type="ORF">E5K02_19220</name>
</gene>
<accession>A0A4Z0Q035</accession>
<dbReference type="EMBL" id="SRMB01000004">
    <property type="protein sequence ID" value="TGE23327.1"/>
    <property type="molecule type" value="Genomic_DNA"/>
</dbReference>
<comment type="caution">
    <text evidence="2">The sequence shown here is derived from an EMBL/GenBank/DDBJ whole genome shotgun (WGS) entry which is preliminary data.</text>
</comment>
<sequence>MKKLVWVVALAAGSLLAACEEESEAVAVQESCNAKKIVRENVSGEGLVFFDSRAYQYTIRTKAKSALEAAAVGFICGQLPEEFKKDSLVVSFTGNYAEFDKYAAPVGGPEYYYLTLSKLERISGE</sequence>
<dbReference type="AlphaFoldDB" id="A0A4Z0Q035"/>
<evidence type="ECO:0000313" key="3">
    <source>
        <dbReference type="Proteomes" id="UP000298471"/>
    </source>
</evidence>
<keyword evidence="1" id="KW-0732">Signal</keyword>
<dbReference type="RefSeq" id="WP_135396927.1">
    <property type="nucleotide sequence ID" value="NZ_SRMB01000004.1"/>
</dbReference>
<name>A0A4Z0Q035_9BACT</name>
<evidence type="ECO:0000313" key="2">
    <source>
        <dbReference type="EMBL" id="TGE23327.1"/>
    </source>
</evidence>
<proteinExistence type="predicted"/>
<dbReference type="OrthoDB" id="9945149at2"/>
<feature type="chain" id="PRO_5021334784" description="Lipoprotein" evidence="1">
    <location>
        <begin position="18"/>
        <end position="125"/>
    </location>
</feature>
<evidence type="ECO:0008006" key="4">
    <source>
        <dbReference type="Google" id="ProtNLM"/>
    </source>
</evidence>
<dbReference type="PROSITE" id="PS51257">
    <property type="entry name" value="PROKAR_LIPOPROTEIN"/>
    <property type="match status" value="1"/>
</dbReference>
<reference evidence="2 3" key="1">
    <citation type="submission" date="2019-04" db="EMBL/GenBank/DDBJ databases">
        <authorList>
            <person name="Feng G."/>
            <person name="Zhang J."/>
            <person name="Zhu H."/>
        </authorList>
    </citation>
    <scope>NUCLEOTIDE SEQUENCE [LARGE SCALE GENOMIC DNA]</scope>
    <source>
        <strain evidence="2 3">9PBR-1</strain>
    </source>
</reference>